<evidence type="ECO:0000313" key="3">
    <source>
        <dbReference type="Proteomes" id="UP001197974"/>
    </source>
</evidence>
<accession>A0ABY9JU50</accession>
<dbReference type="Gene3D" id="4.10.860.10">
    <property type="entry name" value="UVR domain"/>
    <property type="match status" value="1"/>
</dbReference>
<name>A0ABY9JU50_9BACI</name>
<evidence type="ECO:0000259" key="1">
    <source>
        <dbReference type="PROSITE" id="PS50151"/>
    </source>
</evidence>
<dbReference type="Pfam" id="PF02151">
    <property type="entry name" value="UVR"/>
    <property type="match status" value="1"/>
</dbReference>
<gene>
    <name evidence="2" type="ORF">LC087_14300</name>
</gene>
<dbReference type="SUPFAM" id="SSF46600">
    <property type="entry name" value="C-terminal UvrC-binding domain of UvrB"/>
    <property type="match status" value="1"/>
</dbReference>
<protein>
    <submittedName>
        <fullName evidence="2">UvrB/UvrC motif-containing protein</fullName>
    </submittedName>
</protein>
<sequence length="176" mass="20123">MVCQECKERPATLHFTKIINGEKTEIHLCEKCAQENSNFSSINNNAGFTIHNLLSGFLNNNNMEINPVFQEKQVTKCEKCNLTFAQFQKVGRFGCSNCYKTFADQIHPMLRRVHSGNTVHAGKLPKRLGGNLKLKKQLTSLKEQLKQLISTEQFEKASEVRDEIRSLEARMNKGEY</sequence>
<dbReference type="PIRSF" id="PIRSF015034">
    <property type="entry name" value="YacH"/>
    <property type="match status" value="1"/>
</dbReference>
<keyword evidence="3" id="KW-1185">Reference proteome</keyword>
<feature type="domain" description="UVR" evidence="1">
    <location>
        <begin position="135"/>
        <end position="170"/>
    </location>
</feature>
<dbReference type="Proteomes" id="UP001197974">
    <property type="component" value="Chromosome"/>
</dbReference>
<dbReference type="PANTHER" id="PTHR38430">
    <property type="entry name" value="PROTEIN-ARGININE KINASE ACTIVATOR PROTEIN"/>
    <property type="match status" value="1"/>
</dbReference>
<reference evidence="2 3" key="1">
    <citation type="submission" date="2023-06" db="EMBL/GenBank/DDBJ databases">
        <title>Five Gram-positive bacteria isolated from mangrove sediments in Shenzhen, Guangdong, China.</title>
        <authorList>
            <person name="Yu S."/>
            <person name="Zheng W."/>
            <person name="Huang Y."/>
        </authorList>
    </citation>
    <scope>NUCLEOTIDE SEQUENCE [LARGE SCALE GENOMIC DNA]</scope>
    <source>
        <strain evidence="2 3">SaN35-3</strain>
    </source>
</reference>
<dbReference type="InterPro" id="IPR001943">
    <property type="entry name" value="UVR_dom"/>
</dbReference>
<evidence type="ECO:0000313" key="2">
    <source>
        <dbReference type="EMBL" id="WLR41955.1"/>
    </source>
</evidence>
<dbReference type="RefSeq" id="WP_306019667.1">
    <property type="nucleotide sequence ID" value="NZ_CP129013.1"/>
</dbReference>
<dbReference type="InterPro" id="IPR025542">
    <property type="entry name" value="YacH"/>
</dbReference>
<dbReference type="InterPro" id="IPR036876">
    <property type="entry name" value="UVR_dom_sf"/>
</dbReference>
<dbReference type="PANTHER" id="PTHR38430:SF1">
    <property type="entry name" value="PROTEIN-ARGININE KINASE ACTIVATOR PROTEIN"/>
    <property type="match status" value="1"/>
</dbReference>
<proteinExistence type="predicted"/>
<dbReference type="EMBL" id="CP129013">
    <property type="protein sequence ID" value="WLR41955.1"/>
    <property type="molecule type" value="Genomic_DNA"/>
</dbReference>
<organism evidence="2 3">
    <name type="scientific">Bacillus carboniphilus</name>
    <dbReference type="NCBI Taxonomy" id="86663"/>
    <lineage>
        <taxon>Bacteria</taxon>
        <taxon>Bacillati</taxon>
        <taxon>Bacillota</taxon>
        <taxon>Bacilli</taxon>
        <taxon>Bacillales</taxon>
        <taxon>Bacillaceae</taxon>
        <taxon>Bacillus</taxon>
    </lineage>
</organism>
<dbReference type="PROSITE" id="PS50151">
    <property type="entry name" value="UVR"/>
    <property type="match status" value="1"/>
</dbReference>